<dbReference type="SUPFAM" id="SSF56496">
    <property type="entry name" value="Fibrinogen C-terminal domain-like"/>
    <property type="match status" value="1"/>
</dbReference>
<keyword evidence="4" id="KW-1185">Reference proteome</keyword>
<evidence type="ECO:0000313" key="3">
    <source>
        <dbReference type="EMBL" id="CAH3138712.1"/>
    </source>
</evidence>
<dbReference type="PROSITE" id="PS00022">
    <property type="entry name" value="EGF_1"/>
    <property type="match status" value="1"/>
</dbReference>
<gene>
    <name evidence="3" type="ORF">PLOB_00040279</name>
</gene>
<dbReference type="PROSITE" id="PS50026">
    <property type="entry name" value="EGF_3"/>
    <property type="match status" value="1"/>
</dbReference>
<dbReference type="Pfam" id="PF00008">
    <property type="entry name" value="EGF"/>
    <property type="match status" value="1"/>
</dbReference>
<dbReference type="Proteomes" id="UP001159405">
    <property type="component" value="Unassembled WGS sequence"/>
</dbReference>
<feature type="disulfide bond" evidence="1">
    <location>
        <begin position="142"/>
        <end position="151"/>
    </location>
</feature>
<dbReference type="InterPro" id="IPR000742">
    <property type="entry name" value="EGF"/>
</dbReference>
<protein>
    <recommendedName>
        <fullName evidence="2">EGF-like domain-containing protein</fullName>
    </recommendedName>
</protein>
<dbReference type="InterPro" id="IPR036056">
    <property type="entry name" value="Fibrinogen-like_C"/>
</dbReference>
<dbReference type="SUPFAM" id="SSF57196">
    <property type="entry name" value="EGF/Laminin"/>
    <property type="match status" value="1"/>
</dbReference>
<organism evidence="3 4">
    <name type="scientific">Porites lobata</name>
    <dbReference type="NCBI Taxonomy" id="104759"/>
    <lineage>
        <taxon>Eukaryota</taxon>
        <taxon>Metazoa</taxon>
        <taxon>Cnidaria</taxon>
        <taxon>Anthozoa</taxon>
        <taxon>Hexacorallia</taxon>
        <taxon>Scleractinia</taxon>
        <taxon>Fungiina</taxon>
        <taxon>Poritidae</taxon>
        <taxon>Porites</taxon>
    </lineage>
</organism>
<feature type="disulfide bond" evidence="1">
    <location>
        <begin position="123"/>
        <end position="140"/>
    </location>
</feature>
<evidence type="ECO:0000259" key="2">
    <source>
        <dbReference type="PROSITE" id="PS50026"/>
    </source>
</evidence>
<reference evidence="3 4" key="1">
    <citation type="submission" date="2022-05" db="EMBL/GenBank/DDBJ databases">
        <authorList>
            <consortium name="Genoscope - CEA"/>
            <person name="William W."/>
        </authorList>
    </citation>
    <scope>NUCLEOTIDE SEQUENCE [LARGE SCALE GENOMIC DNA]</scope>
</reference>
<keyword evidence="1" id="KW-0245">EGF-like domain</keyword>
<comment type="caution">
    <text evidence="1">Lacks conserved residue(s) required for the propagation of feature annotation.</text>
</comment>
<dbReference type="Gene3D" id="2.10.25.10">
    <property type="entry name" value="Laminin"/>
    <property type="match status" value="1"/>
</dbReference>
<dbReference type="CDD" id="cd00054">
    <property type="entry name" value="EGF_CA"/>
    <property type="match status" value="1"/>
</dbReference>
<feature type="domain" description="EGF-like" evidence="2">
    <location>
        <begin position="114"/>
        <end position="152"/>
    </location>
</feature>
<dbReference type="Gene3D" id="2.60.120.1000">
    <property type="match status" value="1"/>
</dbReference>
<dbReference type="NCBIfam" id="NF040941">
    <property type="entry name" value="GGGWT_bact"/>
    <property type="match status" value="1"/>
</dbReference>
<accession>A0ABN8P9F9</accession>
<evidence type="ECO:0000256" key="1">
    <source>
        <dbReference type="PROSITE-ProRule" id="PRU00076"/>
    </source>
</evidence>
<name>A0ABN8P9F9_9CNID</name>
<dbReference type="EMBL" id="CALNXK010000061">
    <property type="protein sequence ID" value="CAH3138712.1"/>
    <property type="molecule type" value="Genomic_DNA"/>
</dbReference>
<dbReference type="SMART" id="SM00181">
    <property type="entry name" value="EGF"/>
    <property type="match status" value="1"/>
</dbReference>
<comment type="caution">
    <text evidence="3">The sequence shown here is derived from an EMBL/GenBank/DDBJ whole genome shotgun (WGS) entry which is preliminary data.</text>
</comment>
<sequence length="369" mass="40271">MAVLVRKLANGTSYVVFVVCFFLAMQYSRSLAVEECRIIMSKEPTPNTVIEGHLISRAEVLNEGSCRVKCYMEPNCVSINMGPSIGGKTICELNNVTGENEFAAALKYKAAHTYLNPCSSSPCLNNGTCQAGFTRKGFRCRCLKGFIGSFCDRIAKSCSHLKKLDHVAASGSYVIDPDGEGGLPPMYDVTCDMKDKDGVGVTVISHDSESRTLVKDYEGPGSYSRDISYTGASLSQLASLTNVSSHCEQFIKYECKGSALNKSEKKLGWWVSRSSSKMLYWGGATPGSGKCACGMNNTCAGYKNYVCNCDKNDDKWREDSGVLTDKTKLPVIQLKFGDTRSHSNRSEEGYHTLGKLKCFGTELTPIDPS</sequence>
<proteinExistence type="predicted"/>
<dbReference type="PROSITE" id="PS01186">
    <property type="entry name" value="EGF_2"/>
    <property type="match status" value="1"/>
</dbReference>
<evidence type="ECO:0000313" key="4">
    <source>
        <dbReference type="Proteomes" id="UP001159405"/>
    </source>
</evidence>
<keyword evidence="1" id="KW-1015">Disulfide bond</keyword>